<dbReference type="InterPro" id="IPR005183">
    <property type="entry name" value="DUF305_CopM-like"/>
</dbReference>
<organism evidence="3">
    <name type="scientific">uncultured bacterium</name>
    <name type="common">gcode 4</name>
    <dbReference type="NCBI Taxonomy" id="1234023"/>
    <lineage>
        <taxon>Bacteria</taxon>
        <taxon>environmental samples</taxon>
    </lineage>
</organism>
<accession>K1Z3W0</accession>
<comment type="caution">
    <text evidence="3">The sequence shown here is derived from an EMBL/GenBank/DDBJ whole genome shotgun (WGS) entry which is preliminary data.</text>
</comment>
<dbReference type="AlphaFoldDB" id="K1Z3W0"/>
<name>K1Z3W0_9BACT</name>
<dbReference type="Pfam" id="PF03713">
    <property type="entry name" value="DUF305"/>
    <property type="match status" value="1"/>
</dbReference>
<evidence type="ECO:0000256" key="1">
    <source>
        <dbReference type="SAM" id="Phobius"/>
    </source>
</evidence>
<evidence type="ECO:0000313" key="3">
    <source>
        <dbReference type="EMBL" id="EKD44207.1"/>
    </source>
</evidence>
<reference evidence="3" key="1">
    <citation type="journal article" date="2012" name="Science">
        <title>Fermentation, hydrogen, and sulfur metabolism in multiple uncultivated bacterial phyla.</title>
        <authorList>
            <person name="Wrighton K.C."/>
            <person name="Thomas B.C."/>
            <person name="Sharon I."/>
            <person name="Miller C.S."/>
            <person name="Castelle C.J."/>
            <person name="VerBerkmoes N.C."/>
            <person name="Wilkins M.J."/>
            <person name="Hettich R.L."/>
            <person name="Lipton M.S."/>
            <person name="Williams K.H."/>
            <person name="Long P.E."/>
            <person name="Banfield J.F."/>
        </authorList>
    </citation>
    <scope>NUCLEOTIDE SEQUENCE [LARGE SCALE GENOMIC DNA]</scope>
</reference>
<evidence type="ECO:0000259" key="2">
    <source>
        <dbReference type="Pfam" id="PF03713"/>
    </source>
</evidence>
<feature type="transmembrane region" description="Helical" evidence="1">
    <location>
        <begin position="47"/>
        <end position="65"/>
    </location>
</feature>
<sequence>MDMNSSMENKQSYGRLALMAVLSFISMFVLMYAMVNIFSNVYINYNQFYMTGLMTAPMIIIELLLMRMMYRNKKWNIVISIITVIIFVFCWLGIRQQADISDKQFLKSMIPHHASALLMCSKASLQDSEIKELCKNILSGQQKEIDQMKMILERLEK</sequence>
<keyword evidence="1" id="KW-0472">Membrane</keyword>
<feature type="domain" description="DUF305" evidence="2">
    <location>
        <begin position="101"/>
        <end position="151"/>
    </location>
</feature>
<dbReference type="EMBL" id="AMFJ01028944">
    <property type="protein sequence ID" value="EKD44207.1"/>
    <property type="molecule type" value="Genomic_DNA"/>
</dbReference>
<feature type="transmembrane region" description="Helical" evidence="1">
    <location>
        <begin position="12"/>
        <end position="35"/>
    </location>
</feature>
<dbReference type="InterPro" id="IPR012347">
    <property type="entry name" value="Ferritin-like"/>
</dbReference>
<proteinExistence type="predicted"/>
<feature type="transmembrane region" description="Helical" evidence="1">
    <location>
        <begin position="77"/>
        <end position="94"/>
    </location>
</feature>
<keyword evidence="1" id="KW-0812">Transmembrane</keyword>
<dbReference type="Gene3D" id="1.20.1260.10">
    <property type="match status" value="1"/>
</dbReference>
<gene>
    <name evidence="3" type="ORF">ACD_71C00213G0002</name>
</gene>
<protein>
    <recommendedName>
        <fullName evidence="2">DUF305 domain-containing protein</fullName>
    </recommendedName>
</protein>
<keyword evidence="1" id="KW-1133">Transmembrane helix</keyword>